<dbReference type="AlphaFoldDB" id="A0A2S7YQ82"/>
<dbReference type="EMBL" id="JRHA01000012">
    <property type="protein sequence ID" value="PQK18124.1"/>
    <property type="molecule type" value="Genomic_DNA"/>
</dbReference>
<keyword evidence="2 5" id="KW-0732">Signal</keyword>
<evidence type="ECO:0000256" key="1">
    <source>
        <dbReference type="ARBA" id="ARBA00022656"/>
    </source>
</evidence>
<dbReference type="Pfam" id="PF01375">
    <property type="entry name" value="Enterotoxin_a"/>
    <property type="match status" value="1"/>
</dbReference>
<feature type="signal peptide" evidence="5">
    <location>
        <begin position="1"/>
        <end position="16"/>
    </location>
</feature>
<protein>
    <recommendedName>
        <fullName evidence="8">Heat Labile Enterotoxin Type Iib</fullName>
    </recommendedName>
</protein>
<keyword evidence="1" id="KW-0800">Toxin</keyword>
<evidence type="ECO:0000313" key="6">
    <source>
        <dbReference type="EMBL" id="PQK18124.1"/>
    </source>
</evidence>
<evidence type="ECO:0000313" key="7">
    <source>
        <dbReference type="Proteomes" id="UP000237441"/>
    </source>
</evidence>
<dbReference type="OrthoDB" id="4927890at2759"/>
<comment type="caution">
    <text evidence="6">The sequence shown here is derived from an EMBL/GenBank/DDBJ whole genome shotgun (WGS) entry which is preliminary data.</text>
</comment>
<dbReference type="PROSITE" id="PS51257">
    <property type="entry name" value="PROKAR_LIPOPROTEIN"/>
    <property type="match status" value="1"/>
</dbReference>
<feature type="chain" id="PRO_5015467740" description="Heat Labile Enterotoxin Type Iib" evidence="5">
    <location>
        <begin position="17"/>
        <end position="338"/>
    </location>
</feature>
<proteinExistence type="predicted"/>
<keyword evidence="4" id="KW-1015">Disulfide bond</keyword>
<organism evidence="6 7">
    <name type="scientific">Beauveria bassiana</name>
    <name type="common">White muscardine disease fungus</name>
    <name type="synonym">Tritirachium shiotae</name>
    <dbReference type="NCBI Taxonomy" id="176275"/>
    <lineage>
        <taxon>Eukaryota</taxon>
        <taxon>Fungi</taxon>
        <taxon>Dikarya</taxon>
        <taxon>Ascomycota</taxon>
        <taxon>Pezizomycotina</taxon>
        <taxon>Sordariomycetes</taxon>
        <taxon>Hypocreomycetidae</taxon>
        <taxon>Hypocreales</taxon>
        <taxon>Cordycipitaceae</taxon>
        <taxon>Beauveria</taxon>
    </lineage>
</organism>
<gene>
    <name evidence="6" type="ORF">BB8028_0012g00210</name>
</gene>
<keyword evidence="3" id="KW-0843">Virulence</keyword>
<sequence length="338" mass="37426">MKLSNVFAAFVGLACAAPTGTQDKASRQPLELAWSDNIIFPDSPLLVPGNELSAKPLGPGDKLPWVEPSVQSVACRFNKTEQICGSKLFCGLYRSKFSRPDDKFSSIKDCLAARQPAPLPKVVYRGEHRAPEALRQLGGIPTEFDGPTTNKSYSLETHHWGMGQVHSAYTSTTSSFGVAYGYSRKDNAGDGWVYKIHPTPNMIDMDASDFFIYYGIEDEFSALGGVRWDQVEAWMAIPRNATGTEVTVGEIHEYRKEETFMAEFTRMKWIKNEAYNPRYDGFAVSGGQPQLAGNAPNLDKYKEKTLEQWAVDFMEKNGVPVGWTGAFPLNLQAPVKSG</sequence>
<dbReference type="Proteomes" id="UP000237441">
    <property type="component" value="Unassembled WGS sequence"/>
</dbReference>
<reference evidence="6 7" key="1">
    <citation type="submission" date="2016-07" db="EMBL/GenBank/DDBJ databases">
        <title>Comparative genomics of the entomopathogenic fungus Beauveria bassiana.</title>
        <authorList>
            <person name="Valero Jimenez C.A."/>
            <person name="Zwaan B.J."/>
            <person name="Van Kan J.A."/>
            <person name="Takken W."/>
            <person name="Debets A.J."/>
            <person name="Schoustra S.E."/>
            <person name="Koenraadt C.J."/>
        </authorList>
    </citation>
    <scope>NUCLEOTIDE SEQUENCE [LARGE SCALE GENOMIC DNA]</scope>
    <source>
        <strain evidence="6 7">ARSEF 8028</strain>
    </source>
</reference>
<dbReference type="SUPFAM" id="SSF56399">
    <property type="entry name" value="ADP-ribosylation"/>
    <property type="match status" value="1"/>
</dbReference>
<evidence type="ECO:0000256" key="2">
    <source>
        <dbReference type="ARBA" id="ARBA00022729"/>
    </source>
</evidence>
<dbReference type="Gene3D" id="3.90.210.10">
    <property type="entry name" value="Heat-Labile Enterotoxin, subunit A"/>
    <property type="match status" value="1"/>
</dbReference>
<name>A0A2S7YQ82_BEABA</name>
<evidence type="ECO:0000256" key="4">
    <source>
        <dbReference type="ARBA" id="ARBA00023157"/>
    </source>
</evidence>
<dbReference type="GO" id="GO:0090729">
    <property type="term" value="F:toxin activity"/>
    <property type="evidence" value="ECO:0007669"/>
    <property type="project" value="UniProtKB-KW"/>
</dbReference>
<dbReference type="InterPro" id="IPR001144">
    <property type="entry name" value="Enterotoxin_A"/>
</dbReference>
<accession>A0A2S7YQ82</accession>
<evidence type="ECO:0000256" key="3">
    <source>
        <dbReference type="ARBA" id="ARBA00023026"/>
    </source>
</evidence>
<evidence type="ECO:0008006" key="8">
    <source>
        <dbReference type="Google" id="ProtNLM"/>
    </source>
</evidence>
<evidence type="ECO:0000256" key="5">
    <source>
        <dbReference type="SAM" id="SignalP"/>
    </source>
</evidence>